<evidence type="ECO:0000259" key="4">
    <source>
        <dbReference type="Pfam" id="PF02872"/>
    </source>
</evidence>
<keyword evidence="6" id="KW-1185">Reference proteome</keyword>
<evidence type="ECO:0000259" key="3">
    <source>
        <dbReference type="Pfam" id="PF00149"/>
    </source>
</evidence>
<dbReference type="PRINTS" id="PR01607">
    <property type="entry name" value="APYRASEFAMLY"/>
</dbReference>
<dbReference type="Gene3D" id="3.90.780.10">
    <property type="entry name" value="5'-Nucleotidase, C-terminal domain"/>
    <property type="match status" value="1"/>
</dbReference>
<dbReference type="SUPFAM" id="SSF56300">
    <property type="entry name" value="Metallo-dependent phosphatases"/>
    <property type="match status" value="1"/>
</dbReference>
<feature type="chain" id="PRO_5045011675" evidence="2">
    <location>
        <begin position="38"/>
        <end position="605"/>
    </location>
</feature>
<dbReference type="Proteomes" id="UP001199054">
    <property type="component" value="Unassembled WGS sequence"/>
</dbReference>
<comment type="caution">
    <text evidence="5">The sequence shown here is derived from an EMBL/GenBank/DDBJ whole genome shotgun (WGS) entry which is preliminary data.</text>
</comment>
<dbReference type="Pfam" id="PF00149">
    <property type="entry name" value="Metallophos"/>
    <property type="match status" value="1"/>
</dbReference>
<dbReference type="InterPro" id="IPR006179">
    <property type="entry name" value="5_nucleotidase/apyrase"/>
</dbReference>
<organism evidence="5 6">
    <name type="scientific">Streptomyces antimicrobicus</name>
    <dbReference type="NCBI Taxonomy" id="2883108"/>
    <lineage>
        <taxon>Bacteria</taxon>
        <taxon>Bacillati</taxon>
        <taxon>Actinomycetota</taxon>
        <taxon>Actinomycetes</taxon>
        <taxon>Kitasatosporales</taxon>
        <taxon>Streptomycetaceae</taxon>
        <taxon>Streptomyces</taxon>
    </lineage>
</organism>
<evidence type="ECO:0000256" key="2">
    <source>
        <dbReference type="RuleBase" id="RU362119"/>
    </source>
</evidence>
<evidence type="ECO:0000313" key="5">
    <source>
        <dbReference type="EMBL" id="MCB5181769.1"/>
    </source>
</evidence>
<dbReference type="Gene3D" id="3.60.21.10">
    <property type="match status" value="1"/>
</dbReference>
<feature type="domain" description="5'-Nucleotidase C-terminal" evidence="4">
    <location>
        <begin position="402"/>
        <end position="565"/>
    </location>
</feature>
<dbReference type="RefSeq" id="WP_226728857.1">
    <property type="nucleotide sequence ID" value="NZ_JAJAUY010000089.1"/>
</dbReference>
<keyword evidence="1 2" id="KW-0732">Signal</keyword>
<sequence>MSATPQRRGRARRLTLAALAVTAGAGALVTAALPAGAAVGGGQGGKSTVDVQLLSFNDFHGTLEPPQGSSGNVTERQADGTTKAIPAGGVEYLATSLREARKGHEYSVTAAAGDMIGGSPLLSGLFHDEPSIEALGKLDLDVTSVGNHEFDEGRAELRRMQYGGCHPVEGCYEFGKTFEGASFKYLAANVTDEKTKRPLLSPTYVWKKGDVKIGFIGVTLEGTPDVVTAEGVKGLKFGDEVETINKYAKELQRQGVQSIVALIHEGGLPASGAYNYDCNVPGAGAGISGAIVDIAKNVDPSVDALVTGHTHQAYACNIPDPAGNPRTVTSAASIGRVYTDTTLTYDRKTKDIVRTAVKSPSTANHVVHRNQPKAEDMTALIQRWNALAAPVAGRPQGYISADIPGRGSEAYEKPLGNLIADAQLEATAAADKGGAQLAIMNPGGIRSDLAYKASGSEGDGVVTYGEAFTVQPFSNMLNVVDLTGAQLVTALKQQVSGPVNEANPKILQISKSLSYTLDMTRTGGDRVVTDSIRLNGEAIDPAKTYRVAMNEFLAGGGDGFTVLKEHKNKLVGVSDLDAFNAYLGAHSSAAAPLAPPATGRITVVK</sequence>
<dbReference type="EMBL" id="JAJAUY010000089">
    <property type="protein sequence ID" value="MCB5181769.1"/>
    <property type="molecule type" value="Genomic_DNA"/>
</dbReference>
<dbReference type="InterPro" id="IPR036907">
    <property type="entry name" value="5'-Nucleotdase_C_sf"/>
</dbReference>
<comment type="similarity">
    <text evidence="2">Belongs to the 5'-nucleotidase family.</text>
</comment>
<dbReference type="PANTHER" id="PTHR11575">
    <property type="entry name" value="5'-NUCLEOTIDASE-RELATED"/>
    <property type="match status" value="1"/>
</dbReference>
<dbReference type="InterPro" id="IPR006311">
    <property type="entry name" value="TAT_signal"/>
</dbReference>
<keyword evidence="2" id="KW-0547">Nucleotide-binding</keyword>
<keyword evidence="2" id="KW-0378">Hydrolase</keyword>
<dbReference type="Pfam" id="PF02872">
    <property type="entry name" value="5_nucleotid_C"/>
    <property type="match status" value="1"/>
</dbReference>
<evidence type="ECO:0000313" key="6">
    <source>
        <dbReference type="Proteomes" id="UP001199054"/>
    </source>
</evidence>
<accession>A0ABS8BAY5</accession>
<evidence type="ECO:0000256" key="1">
    <source>
        <dbReference type="ARBA" id="ARBA00022729"/>
    </source>
</evidence>
<reference evidence="5 6" key="1">
    <citation type="submission" date="2021-10" db="EMBL/GenBank/DDBJ databases">
        <title>Streptomyces sp. strain SMC 277, a novel streptomycete isolated from soil.</title>
        <authorList>
            <person name="Chanama M."/>
        </authorList>
    </citation>
    <scope>NUCLEOTIDE SEQUENCE [LARGE SCALE GENOMIC DNA]</scope>
    <source>
        <strain evidence="5 6">SMC 277</strain>
    </source>
</reference>
<dbReference type="InterPro" id="IPR029052">
    <property type="entry name" value="Metallo-depent_PP-like"/>
</dbReference>
<gene>
    <name evidence="5" type="ORF">LG632_20600</name>
</gene>
<name>A0ABS8BAY5_9ACTN</name>
<dbReference type="PANTHER" id="PTHR11575:SF24">
    <property type="entry name" value="5'-NUCLEOTIDASE"/>
    <property type="match status" value="1"/>
</dbReference>
<protein>
    <submittedName>
        <fullName evidence="5">Bifunctional metallophosphatase/5'-nucleotidase</fullName>
    </submittedName>
</protein>
<dbReference type="InterPro" id="IPR004843">
    <property type="entry name" value="Calcineurin-like_PHP"/>
</dbReference>
<dbReference type="SUPFAM" id="SSF55816">
    <property type="entry name" value="5'-nucleotidase (syn. UDP-sugar hydrolase), C-terminal domain"/>
    <property type="match status" value="1"/>
</dbReference>
<feature type="signal peptide" evidence="2">
    <location>
        <begin position="1"/>
        <end position="37"/>
    </location>
</feature>
<feature type="domain" description="Calcineurin-like phosphoesterase" evidence="3">
    <location>
        <begin position="56"/>
        <end position="312"/>
    </location>
</feature>
<dbReference type="PROSITE" id="PS51318">
    <property type="entry name" value="TAT"/>
    <property type="match status" value="1"/>
</dbReference>
<dbReference type="InterPro" id="IPR008334">
    <property type="entry name" value="5'-Nucleotdase_C"/>
</dbReference>
<proteinExistence type="inferred from homology"/>